<keyword evidence="2" id="KW-0378">Hydrolase</keyword>
<evidence type="ECO:0000256" key="1">
    <source>
        <dbReference type="ARBA" id="ARBA00022723"/>
    </source>
</evidence>
<dbReference type="Gene3D" id="2.30.40.10">
    <property type="entry name" value="Urease, subunit C, domain 1"/>
    <property type="match status" value="1"/>
</dbReference>
<dbReference type="GO" id="GO:0006209">
    <property type="term" value="P:cytosine catabolic process"/>
    <property type="evidence" value="ECO:0007669"/>
    <property type="project" value="TreeGrafter"/>
</dbReference>
<dbReference type="CDD" id="cd01293">
    <property type="entry name" value="Bact_CD"/>
    <property type="match status" value="1"/>
</dbReference>
<reference evidence="5" key="2">
    <citation type="submission" date="2023-01" db="EMBL/GenBank/DDBJ databases">
        <authorList>
            <person name="Sun Q."/>
            <person name="Evtushenko L."/>
        </authorList>
    </citation>
    <scope>NUCLEOTIDE SEQUENCE</scope>
    <source>
        <strain evidence="5">VKM B-2789</strain>
    </source>
</reference>
<dbReference type="InterPro" id="IPR052349">
    <property type="entry name" value="Metallo-hydrolase_Enzymes"/>
</dbReference>
<dbReference type="GO" id="GO:0035888">
    <property type="term" value="F:isoguanine deaminase activity"/>
    <property type="evidence" value="ECO:0007669"/>
    <property type="project" value="TreeGrafter"/>
</dbReference>
<evidence type="ECO:0000256" key="2">
    <source>
        <dbReference type="ARBA" id="ARBA00022801"/>
    </source>
</evidence>
<dbReference type="AlphaFoldDB" id="A0A9W6JTA0"/>
<dbReference type="EMBL" id="BSFM01000001">
    <property type="protein sequence ID" value="GLK82068.1"/>
    <property type="molecule type" value="Genomic_DNA"/>
</dbReference>
<accession>A0A9W6JTA0</accession>
<keyword evidence="6" id="KW-1185">Reference proteome</keyword>
<dbReference type="SUPFAM" id="SSF51556">
    <property type="entry name" value="Metallo-dependent hydrolases"/>
    <property type="match status" value="1"/>
</dbReference>
<evidence type="ECO:0000256" key="3">
    <source>
        <dbReference type="SAM" id="MobiDB-lite"/>
    </source>
</evidence>
<evidence type="ECO:0000313" key="6">
    <source>
        <dbReference type="Proteomes" id="UP001143330"/>
    </source>
</evidence>
<dbReference type="Proteomes" id="UP001143330">
    <property type="component" value="Unassembled WGS sequence"/>
</dbReference>
<dbReference type="GO" id="GO:0046872">
    <property type="term" value="F:metal ion binding"/>
    <property type="evidence" value="ECO:0007669"/>
    <property type="project" value="UniProtKB-KW"/>
</dbReference>
<dbReference type="InterPro" id="IPR032466">
    <property type="entry name" value="Metal_Hydrolase"/>
</dbReference>
<protein>
    <submittedName>
        <fullName evidence="5">Amidohydrolase</fullName>
    </submittedName>
</protein>
<sequence>MKAALRAAFLGHPPDAYVLVGVHAPAVLVPEFMRDFAARPDAEGLVQFDLFIAEGTIAGLAPHGAENHPLPRLELDGALVLPGLVDAHTHLDKAFIWPRRPNPDGSFAGALAANTADREQRWSADDVGRRMDFALRCAYAHGTVAIRTHLDSIGPQTAISWPVFAEKRAQWAERIVLQGVALAPVERVLDDAEFGPLVEAVTRFDGVLGTFTYVSPDIQPGLDRLFEAAERHGLDLDFHVDETLDPAAHSLALIAQTALKRRFEGRILVGHCCSLSRQEPAAVDRTLDLVARAGIAVVSLPMCNLYLQDRAPGRTPRARGVTLLHEMRARGIPVMVASDNVRDPFYAYGDLDLVEVFREAVRIAHLDHPLGDWPDIVTARPAAAMGLAGAGLFIPGAPADLSLFRARSLNELLSRPQADRLVLRGGQIIDTTPPDPAELDDLMDEP</sequence>
<dbReference type="RefSeq" id="WP_213362463.1">
    <property type="nucleotide sequence ID" value="NZ_BSFM01000001.1"/>
</dbReference>
<dbReference type="PANTHER" id="PTHR32027:SF0">
    <property type="entry name" value="CYTOSINE DEAMINASE"/>
    <property type="match status" value="1"/>
</dbReference>
<organism evidence="5 6">
    <name type="scientific">Ancylobacter defluvii</name>
    <dbReference type="NCBI Taxonomy" id="1282440"/>
    <lineage>
        <taxon>Bacteria</taxon>
        <taxon>Pseudomonadati</taxon>
        <taxon>Pseudomonadota</taxon>
        <taxon>Alphaproteobacteria</taxon>
        <taxon>Hyphomicrobiales</taxon>
        <taxon>Xanthobacteraceae</taxon>
        <taxon>Ancylobacter</taxon>
    </lineage>
</organism>
<dbReference type="SUPFAM" id="SSF51338">
    <property type="entry name" value="Composite domain of metallo-dependent hydrolases"/>
    <property type="match status" value="1"/>
</dbReference>
<reference evidence="5" key="1">
    <citation type="journal article" date="2014" name="Int. J. Syst. Evol. Microbiol.">
        <title>Complete genome sequence of Corynebacterium casei LMG S-19264T (=DSM 44701T), isolated from a smear-ripened cheese.</title>
        <authorList>
            <consortium name="US DOE Joint Genome Institute (JGI-PGF)"/>
            <person name="Walter F."/>
            <person name="Albersmeier A."/>
            <person name="Kalinowski J."/>
            <person name="Ruckert C."/>
        </authorList>
    </citation>
    <scope>NUCLEOTIDE SEQUENCE</scope>
    <source>
        <strain evidence="5">VKM B-2789</strain>
    </source>
</reference>
<dbReference type="InterPro" id="IPR011059">
    <property type="entry name" value="Metal-dep_hydrolase_composite"/>
</dbReference>
<dbReference type="PROSITE" id="PS01137">
    <property type="entry name" value="TATD_1"/>
    <property type="match status" value="1"/>
</dbReference>
<feature type="region of interest" description="Disordered" evidence="3">
    <location>
        <begin position="426"/>
        <end position="446"/>
    </location>
</feature>
<keyword evidence="1" id="KW-0479">Metal-binding</keyword>
<dbReference type="Pfam" id="PF07969">
    <property type="entry name" value="Amidohydro_3"/>
    <property type="match status" value="1"/>
</dbReference>
<comment type="caution">
    <text evidence="5">The sequence shown here is derived from an EMBL/GenBank/DDBJ whole genome shotgun (WGS) entry which is preliminary data.</text>
</comment>
<name>A0A9W6JTA0_9HYPH</name>
<evidence type="ECO:0000259" key="4">
    <source>
        <dbReference type="Pfam" id="PF07969"/>
    </source>
</evidence>
<feature type="domain" description="Amidohydrolase 3" evidence="4">
    <location>
        <begin position="219"/>
        <end position="429"/>
    </location>
</feature>
<dbReference type="InterPro" id="IPR018228">
    <property type="entry name" value="DNase_TatD-rel_CS"/>
</dbReference>
<dbReference type="FunFam" id="3.20.20.140:FF:000019">
    <property type="entry name" value="Cytosine deaminase"/>
    <property type="match status" value="1"/>
</dbReference>
<dbReference type="Gene3D" id="3.20.20.140">
    <property type="entry name" value="Metal-dependent hydrolases"/>
    <property type="match status" value="1"/>
</dbReference>
<evidence type="ECO:0000313" key="5">
    <source>
        <dbReference type="EMBL" id="GLK82068.1"/>
    </source>
</evidence>
<feature type="compositionally biased region" description="Acidic residues" evidence="3">
    <location>
        <begin position="437"/>
        <end position="446"/>
    </location>
</feature>
<dbReference type="PANTHER" id="PTHR32027">
    <property type="entry name" value="CYTOSINE DEAMINASE"/>
    <property type="match status" value="1"/>
</dbReference>
<dbReference type="NCBIfam" id="NF005759">
    <property type="entry name" value="PRK07583.1"/>
    <property type="match status" value="1"/>
</dbReference>
<dbReference type="InterPro" id="IPR013108">
    <property type="entry name" value="Amidohydro_3"/>
</dbReference>
<gene>
    <name evidence="5" type="ORF">GCM10017653_01370</name>
</gene>
<proteinExistence type="predicted"/>
<dbReference type="GO" id="GO:0004131">
    <property type="term" value="F:cytosine deaminase activity"/>
    <property type="evidence" value="ECO:0007669"/>
    <property type="project" value="TreeGrafter"/>
</dbReference>